<dbReference type="PATRIC" id="fig|1423.173.peg.2607"/>
<proteinExistence type="predicted"/>
<dbReference type="Pfam" id="PF19501">
    <property type="entry name" value="PcRGLX_1st"/>
    <property type="match status" value="1"/>
</dbReference>
<dbReference type="InterPro" id="IPR045793">
    <property type="entry name" value="PcRGLX/YetA-like"/>
</dbReference>
<dbReference type="EMBL" id="JXBC01000004">
    <property type="protein sequence ID" value="KIU10498.1"/>
    <property type="molecule type" value="Genomic_DNA"/>
</dbReference>
<reference evidence="4 5" key="1">
    <citation type="submission" date="2014-12" db="EMBL/GenBank/DDBJ databases">
        <title>Comparative genome analysis of Bacillus coagulans HM-08, Clostridium butyricum HM-68, Bacillus subtilis HM-66 and Bacillus licheniformis BL-09.</title>
        <authorList>
            <person name="Zhang H."/>
        </authorList>
    </citation>
    <scope>NUCLEOTIDE SEQUENCE [LARGE SCALE GENOMIC DNA]</scope>
    <source>
        <strain evidence="4 5">HM-66</strain>
    </source>
</reference>
<organism evidence="4 5">
    <name type="scientific">Bacillus subtilis</name>
    <dbReference type="NCBI Taxonomy" id="1423"/>
    <lineage>
        <taxon>Bacteria</taxon>
        <taxon>Bacillati</taxon>
        <taxon>Bacillota</taxon>
        <taxon>Bacilli</taxon>
        <taxon>Bacillales</taxon>
        <taxon>Bacillaceae</taxon>
        <taxon>Bacillus</taxon>
    </lineage>
</organism>
<dbReference type="InterPro" id="IPR048330">
    <property type="entry name" value="PcRGLX/YetA_2nd"/>
</dbReference>
<feature type="domain" description="PcRGLX/YetA-like C-terminal alpha/alpha toroid" evidence="3">
    <location>
        <begin position="442"/>
        <end position="846"/>
    </location>
</feature>
<evidence type="ECO:0000259" key="2">
    <source>
        <dbReference type="Pfam" id="PF21345"/>
    </source>
</evidence>
<comment type="caution">
    <text evidence="4">The sequence shown here is derived from an EMBL/GenBank/DDBJ whole genome shotgun (WGS) entry which is preliminary data.</text>
</comment>
<evidence type="ECO:0000313" key="4">
    <source>
        <dbReference type="EMBL" id="KIU10498.1"/>
    </source>
</evidence>
<protein>
    <submittedName>
        <fullName evidence="4">Uncharacterized protein</fullName>
    </submittedName>
</protein>
<dbReference type="InterPro" id="IPR048331">
    <property type="entry name" value="PcRGLX/YetA_3rd"/>
</dbReference>
<dbReference type="AlphaFoldDB" id="A0A0D1IMS5"/>
<name>A0A0D1IMS5_BACIU</name>
<feature type="domain" description="PcRGLX/YetA-like N-terminal RIFT barrel" evidence="1">
    <location>
        <begin position="3"/>
        <end position="80"/>
    </location>
</feature>
<dbReference type="PANTHER" id="PTHR40081">
    <property type="entry name" value="CONCANAVALIN A-LIKE LECTIN/GLUCANASE"/>
    <property type="match status" value="1"/>
</dbReference>
<dbReference type="InterPro" id="IPR048329">
    <property type="entry name" value="PcRGLX_1st"/>
</dbReference>
<evidence type="ECO:0000259" key="3">
    <source>
        <dbReference type="Pfam" id="PF21346"/>
    </source>
</evidence>
<feature type="domain" description="PcRGLX/YetA-like central beta-sandwich" evidence="2">
    <location>
        <begin position="91"/>
        <end position="436"/>
    </location>
</feature>
<dbReference type="Pfam" id="PF21345">
    <property type="entry name" value="PcRGLX_2nd"/>
    <property type="match status" value="1"/>
</dbReference>
<evidence type="ECO:0000313" key="5">
    <source>
        <dbReference type="Proteomes" id="UP000032247"/>
    </source>
</evidence>
<evidence type="ECO:0000259" key="1">
    <source>
        <dbReference type="Pfam" id="PF19501"/>
    </source>
</evidence>
<dbReference type="STRING" id="483913.AN935_03730"/>
<accession>A0A0D1IMS5</accession>
<dbReference type="Pfam" id="PF21346">
    <property type="entry name" value="PcRGLX_3rd"/>
    <property type="match status" value="1"/>
</dbReference>
<dbReference type="PANTHER" id="PTHR40081:SF1">
    <property type="entry name" value="TAT PATHWAY SIGNAL SEQUENCE DOMAIN PROTEIN"/>
    <property type="match status" value="1"/>
</dbReference>
<dbReference type="Proteomes" id="UP000032247">
    <property type="component" value="Unassembled WGS sequence"/>
</dbReference>
<sequence length="857" mass="97555">MKKIKWLSGQPKVISGVTWGVPWKKGELKKGDRLALMNENAETRYVQSEPSAYWPDGSIKWTKHAAVFGGQENQSFTVHKREVPQPTESLSIHETEHDIQVNTGALVCTIHKTGSDFIQSLQINGKPIAAGGRLVAIRETRKESAAETVFLHERSASFIKRAAIEQSGPVKAVVKIEGVHVLHKTYEEWLPFVIRLTFYAGLSEIGLVHTQLIDRSGKLEFVKGLGIEFDLFLEGEPYNRHFRFAGEKGMYKEPAQLFGTRKFNERYPLYEKQINGEMLSPDEEHKEWFAHGTQNAVWDDVKLVQDSSDHYSLSKRTGKDYAWVGMLHGSRAKGLCYAGGKNGGVALGLRYFFEKYPSALEITGLAGSRPKMTIWLWPPDGEAMDLRHYTGNTHVASAYEGFDEMRSDPTGIANTNEISLACFSHMPSDEVLNALADKWQAPPLIVCEPDVYYESKALGVWSIIDTSHPLKKELEEQLDAAFLFYKKEVEQRRWYGFWHYGDVMHTYDPIRHMWRYDLGGYAWQNNELVPTLWLWQAFFRSGREDIFRMAEAMTRHTSETDSFHLGEYAGLGSRHNVVHWGCGCKEARISMAGLHKFYYYLTGDDRTGDLLTEVKDADYALVKTDPMRAFYEKGKHPTHARTGPDWAAFCSNWLAEWERTENPEYLHKIQTGINCLKRLPLRLLSGPTFEYDPATSMLHHMGDGIAGGYHMIIAFGAPQVWMELAELLDDREWEDMLSEFGEFYTLSDEEKRKKSGGALHDGHFHWPMFAAGMTAYAARKKQDPHLAAKAWNLLLDDKLSHTPLPIKPERIETWTQLEELPWVTTNTVSQWCLNVIAALELIGDSLPAKKETSGKKG</sequence>
<gene>
    <name evidence="4" type="ORF">SC09_Contig25orf00248</name>
</gene>